<gene>
    <name evidence="1" type="ORF">DV20_04950</name>
</gene>
<dbReference type="GeneID" id="92875317"/>
<name>A0A066UB27_9PSEU</name>
<proteinExistence type="predicted"/>
<dbReference type="Pfam" id="PF12277">
    <property type="entry name" value="DUF3618"/>
    <property type="match status" value="1"/>
</dbReference>
<reference evidence="1 2" key="1">
    <citation type="submission" date="2014-05" db="EMBL/GenBank/DDBJ databases">
        <title>Draft genome sequence of Amycolatopsis rifamycinica DSM 46095.</title>
        <authorList>
            <person name="Lal R."/>
            <person name="Saxena A."/>
            <person name="Kumari R."/>
            <person name="Mukherjee U."/>
            <person name="Singh P."/>
            <person name="Sangwan N."/>
            <person name="Mahato N.K."/>
        </authorList>
    </citation>
    <scope>NUCLEOTIDE SEQUENCE [LARGE SCALE GENOMIC DNA]</scope>
    <source>
        <strain evidence="1 2">DSM 46095</strain>
    </source>
</reference>
<accession>A0A066UB27</accession>
<comment type="caution">
    <text evidence="1">The sequence shown here is derived from an EMBL/GenBank/DDBJ whole genome shotgun (WGS) entry which is preliminary data.</text>
</comment>
<dbReference type="Proteomes" id="UP000027345">
    <property type="component" value="Unassembled WGS sequence"/>
</dbReference>
<dbReference type="EMBL" id="JMQI01000011">
    <property type="protein sequence ID" value="KDN23067.1"/>
    <property type="molecule type" value="Genomic_DNA"/>
</dbReference>
<keyword evidence="2" id="KW-1185">Reference proteome</keyword>
<dbReference type="AlphaFoldDB" id="A0A066UB27"/>
<evidence type="ECO:0008006" key="3">
    <source>
        <dbReference type="Google" id="ProtNLM"/>
    </source>
</evidence>
<evidence type="ECO:0000313" key="2">
    <source>
        <dbReference type="Proteomes" id="UP000027345"/>
    </source>
</evidence>
<dbReference type="eggNOG" id="ENOG5033N9F">
    <property type="taxonomic scope" value="Bacteria"/>
</dbReference>
<dbReference type="InterPro" id="IPR022062">
    <property type="entry name" value="DUF3618"/>
</dbReference>
<protein>
    <recommendedName>
        <fullName evidence="3">Cell division protein FtsB</fullName>
    </recommendedName>
</protein>
<evidence type="ECO:0000313" key="1">
    <source>
        <dbReference type="EMBL" id="KDN23067.1"/>
    </source>
</evidence>
<dbReference type="STRING" id="287986.DV20_04950"/>
<dbReference type="RefSeq" id="WP_004559246.1">
    <property type="nucleotide sequence ID" value="NZ_JMQI01000011.1"/>
</dbReference>
<sequence>MARDPETIEREIEQARTALAATLDQLTVKADPKKLADAAKDGVRAKLDNPKVKFPLIGAGVLVLVLLVRKLLK</sequence>
<organism evidence="1 2">
    <name type="scientific">Amycolatopsis rifamycinica</name>
    <dbReference type="NCBI Taxonomy" id="287986"/>
    <lineage>
        <taxon>Bacteria</taxon>
        <taxon>Bacillati</taxon>
        <taxon>Actinomycetota</taxon>
        <taxon>Actinomycetes</taxon>
        <taxon>Pseudonocardiales</taxon>
        <taxon>Pseudonocardiaceae</taxon>
        <taxon>Amycolatopsis</taxon>
    </lineage>
</organism>